<evidence type="ECO:0000259" key="15">
    <source>
        <dbReference type="PROSITE" id="PS51044"/>
    </source>
</evidence>
<protein>
    <recommendedName>
        <fullName evidence="4">E3 SUMO-protein ligase NSE2</fullName>
    </recommendedName>
    <alternativeName>
        <fullName evidence="11">E3 SUMO-protein transferase NSE2</fullName>
    </alternativeName>
    <alternativeName>
        <fullName evidence="12">Non-structural maintenance of chromosomes element 2 homolog</fullName>
    </alternativeName>
</protein>
<reference evidence="16 18" key="2">
    <citation type="journal article" date="2013" name="Nature">
        <title>Insights into bilaterian evolution from three spiralian genomes.</title>
        <authorList>
            <person name="Simakov O."/>
            <person name="Marletaz F."/>
            <person name="Cho S.J."/>
            <person name="Edsinger-Gonzales E."/>
            <person name="Havlak P."/>
            <person name="Hellsten U."/>
            <person name="Kuo D.H."/>
            <person name="Larsson T."/>
            <person name="Lv J."/>
            <person name="Arendt D."/>
            <person name="Savage R."/>
            <person name="Osoegawa K."/>
            <person name="de Jong P."/>
            <person name="Grimwood J."/>
            <person name="Chapman J.A."/>
            <person name="Shapiro H."/>
            <person name="Aerts A."/>
            <person name="Otillar R.P."/>
            <person name="Terry A.Y."/>
            <person name="Boore J.L."/>
            <person name="Grigoriev I.V."/>
            <person name="Lindberg D.R."/>
            <person name="Seaver E.C."/>
            <person name="Weisblat D.A."/>
            <person name="Putnam N.H."/>
            <person name="Rokhsar D.S."/>
        </authorList>
    </citation>
    <scope>NUCLEOTIDE SEQUENCE</scope>
</reference>
<comment type="similarity">
    <text evidence="3">Belongs to the NSE2 family.</text>
</comment>
<dbReference type="PROSITE" id="PS51044">
    <property type="entry name" value="ZF_SP_RING"/>
    <property type="match status" value="1"/>
</dbReference>
<dbReference type="AlphaFoldDB" id="T1ET19"/>
<keyword evidence="8" id="KW-0833">Ubl conjugation pathway</keyword>
<evidence type="ECO:0000256" key="8">
    <source>
        <dbReference type="ARBA" id="ARBA00022786"/>
    </source>
</evidence>
<dbReference type="RefSeq" id="XP_009023089.1">
    <property type="nucleotide sequence ID" value="XM_009024841.1"/>
</dbReference>
<keyword evidence="5" id="KW-0808">Transferase</keyword>
<comment type="pathway">
    <text evidence="2">Protein modification; protein sumoylation.</text>
</comment>
<dbReference type="GO" id="GO:0005634">
    <property type="term" value="C:nucleus"/>
    <property type="evidence" value="ECO:0000318"/>
    <property type="project" value="GO_Central"/>
</dbReference>
<dbReference type="CDD" id="cd16651">
    <property type="entry name" value="SPL-RING_NSE2"/>
    <property type="match status" value="1"/>
</dbReference>
<keyword evidence="7 13" id="KW-0863">Zinc-finger</keyword>
<name>T1ET19_HELRO</name>
<feature type="compositionally biased region" description="Acidic residues" evidence="14">
    <location>
        <begin position="227"/>
        <end position="239"/>
    </location>
</feature>
<dbReference type="EnsemblMetazoa" id="HelroT162723">
    <property type="protein sequence ID" value="HelroP162723"/>
    <property type="gene ID" value="HelroG162723"/>
</dbReference>
<evidence type="ECO:0000256" key="1">
    <source>
        <dbReference type="ARBA" id="ARBA00004123"/>
    </source>
</evidence>
<evidence type="ECO:0000256" key="4">
    <source>
        <dbReference type="ARBA" id="ARBA00020923"/>
    </source>
</evidence>
<feature type="compositionally biased region" description="Polar residues" evidence="14">
    <location>
        <begin position="194"/>
        <end position="212"/>
    </location>
</feature>
<dbReference type="PANTHER" id="PTHR21330">
    <property type="entry name" value="E3 SUMO-PROTEIN LIGASE NSE2"/>
    <property type="match status" value="1"/>
</dbReference>
<evidence type="ECO:0000256" key="7">
    <source>
        <dbReference type="ARBA" id="ARBA00022771"/>
    </source>
</evidence>
<dbReference type="HOGENOM" id="CLU_740284_0_0_1"/>
<dbReference type="InterPro" id="IPR026846">
    <property type="entry name" value="Nse2(Mms21)"/>
</dbReference>
<reference evidence="17" key="3">
    <citation type="submission" date="2015-06" db="UniProtKB">
        <authorList>
            <consortium name="EnsemblMetazoa"/>
        </authorList>
    </citation>
    <scope>IDENTIFICATION</scope>
</reference>
<dbReference type="UniPathway" id="UPA00886"/>
<dbReference type="GO" id="GO:0000724">
    <property type="term" value="P:double-strand break repair via homologous recombination"/>
    <property type="evidence" value="ECO:0000318"/>
    <property type="project" value="GO_Central"/>
</dbReference>
<dbReference type="EMBL" id="AMQM01001150">
    <property type="status" value="NOT_ANNOTATED_CDS"/>
    <property type="molecule type" value="Genomic_DNA"/>
</dbReference>
<dbReference type="PANTHER" id="PTHR21330:SF1">
    <property type="entry name" value="E3 SUMO-PROTEIN LIGASE NSE2"/>
    <property type="match status" value="1"/>
</dbReference>
<dbReference type="KEGG" id="hro:HELRODRAFT_162723"/>
<accession>T1ET19</accession>
<feature type="region of interest" description="Disordered" evidence="14">
    <location>
        <begin position="117"/>
        <end position="255"/>
    </location>
</feature>
<sequence length="374" mass="41663">MEIGEITWFCYFTLRDALVWITLNEVQLKQEPNDGFNDDELIEIHSCNFNTADEISNVDNMPARASVVRGGDEDEENEEDDDSGVRSKVIVCLCLINVSYFQCNVLQVRRRPGILSRRGRKRKTADNNKMVGTSKNSASYEDGDCLQIHTSRSKKSKNDSSRAFNGNLDDVDSDSVHGVTRNDESVVDGDDNSEPNYSIVTSPSNCDNNNYSRADEERRSGNRNVAEEEEEEEEDDAETNDVSTNGGEETEDAFSNESDACDLEIVMPVESDSEVDYVKAAADQLLSLSEEARADVMVMGGRPQTKCPITQSTMIEPVRNKLCGHSYDRKGALQLINMRANKARCPVPGCANVEPLNEDQLEEDAQIKMLLNLS</sequence>
<evidence type="ECO:0000313" key="16">
    <source>
        <dbReference type="EMBL" id="ESN99211.1"/>
    </source>
</evidence>
<proteinExistence type="inferred from homology"/>
<dbReference type="InParanoid" id="T1ET19"/>
<evidence type="ECO:0000256" key="12">
    <source>
        <dbReference type="ARBA" id="ARBA00032533"/>
    </source>
</evidence>
<dbReference type="GO" id="GO:0030915">
    <property type="term" value="C:Smc5-Smc6 complex"/>
    <property type="evidence" value="ECO:0000318"/>
    <property type="project" value="GO_Central"/>
</dbReference>
<dbReference type="GO" id="GO:0016925">
    <property type="term" value="P:protein sumoylation"/>
    <property type="evidence" value="ECO:0000318"/>
    <property type="project" value="GO_Central"/>
</dbReference>
<dbReference type="EMBL" id="KB097143">
    <property type="protein sequence ID" value="ESN99211.1"/>
    <property type="molecule type" value="Genomic_DNA"/>
</dbReference>
<organism evidence="17 18">
    <name type="scientific">Helobdella robusta</name>
    <name type="common">Californian leech</name>
    <dbReference type="NCBI Taxonomy" id="6412"/>
    <lineage>
        <taxon>Eukaryota</taxon>
        <taxon>Metazoa</taxon>
        <taxon>Spiralia</taxon>
        <taxon>Lophotrochozoa</taxon>
        <taxon>Annelida</taxon>
        <taxon>Clitellata</taxon>
        <taxon>Hirudinea</taxon>
        <taxon>Rhynchobdellida</taxon>
        <taxon>Glossiphoniidae</taxon>
        <taxon>Helobdella</taxon>
    </lineage>
</organism>
<evidence type="ECO:0000256" key="2">
    <source>
        <dbReference type="ARBA" id="ARBA00004718"/>
    </source>
</evidence>
<dbReference type="Pfam" id="PF11789">
    <property type="entry name" value="zf-Nse"/>
    <property type="match status" value="1"/>
</dbReference>
<keyword evidence="10" id="KW-0539">Nucleus</keyword>
<dbReference type="InterPro" id="IPR013083">
    <property type="entry name" value="Znf_RING/FYVE/PHD"/>
</dbReference>
<evidence type="ECO:0000313" key="17">
    <source>
        <dbReference type="EnsemblMetazoa" id="HelroP162723"/>
    </source>
</evidence>
<evidence type="ECO:0000256" key="11">
    <source>
        <dbReference type="ARBA" id="ARBA00031731"/>
    </source>
</evidence>
<dbReference type="Gene3D" id="3.30.40.10">
    <property type="entry name" value="Zinc/RING finger domain, C3HC4 (zinc finger)"/>
    <property type="match status" value="1"/>
</dbReference>
<evidence type="ECO:0000256" key="5">
    <source>
        <dbReference type="ARBA" id="ARBA00022679"/>
    </source>
</evidence>
<dbReference type="CTD" id="20199719"/>
<feature type="domain" description="SP-RING-type" evidence="15">
    <location>
        <begin position="292"/>
        <end position="374"/>
    </location>
</feature>
<keyword evidence="6" id="KW-0479">Metal-binding</keyword>
<evidence type="ECO:0000256" key="14">
    <source>
        <dbReference type="SAM" id="MobiDB-lite"/>
    </source>
</evidence>
<dbReference type="GeneID" id="20199719"/>
<dbReference type="OrthoDB" id="26899at2759"/>
<evidence type="ECO:0000256" key="9">
    <source>
        <dbReference type="ARBA" id="ARBA00022833"/>
    </source>
</evidence>
<reference evidence="18" key="1">
    <citation type="submission" date="2012-12" db="EMBL/GenBank/DDBJ databases">
        <authorList>
            <person name="Hellsten U."/>
            <person name="Grimwood J."/>
            <person name="Chapman J.A."/>
            <person name="Shapiro H."/>
            <person name="Aerts A."/>
            <person name="Otillar R.P."/>
            <person name="Terry A.Y."/>
            <person name="Boore J.L."/>
            <person name="Simakov O."/>
            <person name="Marletaz F."/>
            <person name="Cho S.-J."/>
            <person name="Edsinger-Gonzales E."/>
            <person name="Havlak P."/>
            <person name="Kuo D.-H."/>
            <person name="Larsson T."/>
            <person name="Lv J."/>
            <person name="Arendt D."/>
            <person name="Savage R."/>
            <person name="Osoegawa K."/>
            <person name="de Jong P."/>
            <person name="Lindberg D.R."/>
            <person name="Seaver E.C."/>
            <person name="Weisblat D.A."/>
            <person name="Putnam N.H."/>
            <person name="Grigoriev I.V."/>
            <person name="Rokhsar D.S."/>
        </authorList>
    </citation>
    <scope>NUCLEOTIDE SEQUENCE</scope>
</reference>
<dbReference type="STRING" id="6412.T1ET19"/>
<dbReference type="InterPro" id="IPR004181">
    <property type="entry name" value="Znf_MIZ"/>
</dbReference>
<dbReference type="GO" id="GO:0008270">
    <property type="term" value="F:zinc ion binding"/>
    <property type="evidence" value="ECO:0007669"/>
    <property type="project" value="UniProtKB-KW"/>
</dbReference>
<feature type="compositionally biased region" description="Polar residues" evidence="14">
    <location>
        <begin position="130"/>
        <end position="139"/>
    </location>
</feature>
<dbReference type="Proteomes" id="UP000015101">
    <property type="component" value="Unassembled WGS sequence"/>
</dbReference>
<dbReference type="SUPFAM" id="SSF57850">
    <property type="entry name" value="RING/U-box"/>
    <property type="match status" value="1"/>
</dbReference>
<comment type="subcellular location">
    <subcellularLocation>
        <location evidence="1">Nucleus</location>
    </subcellularLocation>
</comment>
<evidence type="ECO:0000256" key="10">
    <source>
        <dbReference type="ARBA" id="ARBA00023242"/>
    </source>
</evidence>
<evidence type="ECO:0000256" key="3">
    <source>
        <dbReference type="ARBA" id="ARBA00008212"/>
    </source>
</evidence>
<keyword evidence="9" id="KW-0862">Zinc</keyword>
<gene>
    <name evidence="17" type="primary">20199719</name>
    <name evidence="16" type="ORF">HELRODRAFT_162723</name>
</gene>
<evidence type="ECO:0000256" key="6">
    <source>
        <dbReference type="ARBA" id="ARBA00022723"/>
    </source>
</evidence>
<evidence type="ECO:0000313" key="18">
    <source>
        <dbReference type="Proteomes" id="UP000015101"/>
    </source>
</evidence>
<keyword evidence="18" id="KW-1185">Reference proteome</keyword>
<dbReference type="GO" id="GO:0061665">
    <property type="term" value="F:SUMO ligase activity"/>
    <property type="evidence" value="ECO:0000318"/>
    <property type="project" value="GO_Central"/>
</dbReference>
<evidence type="ECO:0000256" key="13">
    <source>
        <dbReference type="PROSITE-ProRule" id="PRU00452"/>
    </source>
</evidence>